<dbReference type="Proteomes" id="UP000663844">
    <property type="component" value="Unassembled WGS sequence"/>
</dbReference>
<dbReference type="Proteomes" id="UP000663845">
    <property type="component" value="Unassembled WGS sequence"/>
</dbReference>
<dbReference type="EMBL" id="CAJOAZ010000107">
    <property type="protein sequence ID" value="CAF3533691.1"/>
    <property type="molecule type" value="Genomic_DNA"/>
</dbReference>
<protein>
    <submittedName>
        <fullName evidence="4">Uncharacterized protein</fullName>
    </submittedName>
</protein>
<dbReference type="Proteomes" id="UP000663881">
    <property type="component" value="Unassembled WGS sequence"/>
</dbReference>
<dbReference type="EMBL" id="CAJNOG010000018">
    <property type="protein sequence ID" value="CAF0766839.1"/>
    <property type="molecule type" value="Genomic_DNA"/>
</dbReference>
<dbReference type="EMBL" id="CAJOAY010000100">
    <property type="protein sequence ID" value="CAF3536452.1"/>
    <property type="molecule type" value="Genomic_DNA"/>
</dbReference>
<organism evidence="4 7">
    <name type="scientific">Adineta steineri</name>
    <dbReference type="NCBI Taxonomy" id="433720"/>
    <lineage>
        <taxon>Eukaryota</taxon>
        <taxon>Metazoa</taxon>
        <taxon>Spiralia</taxon>
        <taxon>Gnathifera</taxon>
        <taxon>Rotifera</taxon>
        <taxon>Eurotatoria</taxon>
        <taxon>Bdelloidea</taxon>
        <taxon>Adinetida</taxon>
        <taxon>Adinetidae</taxon>
        <taxon>Adineta</taxon>
    </lineage>
</organism>
<accession>A0A813QHQ3</accession>
<feature type="signal peptide" evidence="2">
    <location>
        <begin position="1"/>
        <end position="15"/>
    </location>
</feature>
<dbReference type="EMBL" id="CAJNON010000009">
    <property type="protein sequence ID" value="CAF0762469.1"/>
    <property type="molecule type" value="Genomic_DNA"/>
</dbReference>
<keyword evidence="1" id="KW-0812">Transmembrane</keyword>
<keyword evidence="2" id="KW-0732">Signal</keyword>
<dbReference type="Proteomes" id="UP000663891">
    <property type="component" value="Unassembled WGS sequence"/>
</dbReference>
<comment type="caution">
    <text evidence="4">The sequence shown here is derived from an EMBL/GenBank/DDBJ whole genome shotgun (WGS) entry which is preliminary data.</text>
</comment>
<evidence type="ECO:0000256" key="2">
    <source>
        <dbReference type="SAM" id="SignalP"/>
    </source>
</evidence>
<keyword evidence="1" id="KW-1133">Transmembrane helix</keyword>
<proteinExistence type="predicted"/>
<feature type="transmembrane region" description="Helical" evidence="1">
    <location>
        <begin position="69"/>
        <end position="91"/>
    </location>
</feature>
<sequence>MLLLFFALIAKTHQSSDICFLSANHPGTRCYESDHIKYICCLHTNHCQDGKCSSLGITAPSKLLSTADFIFIGIGAAFCGVLCLTIAAIHYHRKQITNTQKRPNSFASFSTPFNVSPRAMSSAGVRIHSSINMELTTINI</sequence>
<evidence type="ECO:0000313" key="7">
    <source>
        <dbReference type="Proteomes" id="UP000663845"/>
    </source>
</evidence>
<evidence type="ECO:0000313" key="4">
    <source>
        <dbReference type="EMBL" id="CAF0766839.1"/>
    </source>
</evidence>
<reference evidence="4" key="1">
    <citation type="submission" date="2021-02" db="EMBL/GenBank/DDBJ databases">
        <authorList>
            <person name="Nowell W R."/>
        </authorList>
    </citation>
    <scope>NUCLEOTIDE SEQUENCE</scope>
</reference>
<evidence type="ECO:0000313" key="6">
    <source>
        <dbReference type="EMBL" id="CAF3536452.1"/>
    </source>
</evidence>
<dbReference type="AlphaFoldDB" id="A0A813QHQ3"/>
<name>A0A813QHQ3_9BILA</name>
<dbReference type="OrthoDB" id="10044680at2759"/>
<evidence type="ECO:0000313" key="5">
    <source>
        <dbReference type="EMBL" id="CAF3533691.1"/>
    </source>
</evidence>
<gene>
    <name evidence="4" type="ORF">JYZ213_LOCUS3386</name>
    <name evidence="6" type="ORF">OKA104_LOCUS3373</name>
    <name evidence="5" type="ORF">OXD698_LOCUS3074</name>
    <name evidence="3" type="ORF">VCS650_LOCUS1892</name>
</gene>
<keyword evidence="1" id="KW-0472">Membrane</keyword>
<evidence type="ECO:0000256" key="1">
    <source>
        <dbReference type="SAM" id="Phobius"/>
    </source>
</evidence>
<evidence type="ECO:0000313" key="3">
    <source>
        <dbReference type="EMBL" id="CAF0762469.1"/>
    </source>
</evidence>
<feature type="chain" id="PRO_5036409189" evidence="2">
    <location>
        <begin position="16"/>
        <end position="140"/>
    </location>
</feature>